<accession>A0ABQ3WY55</accession>
<comment type="caution">
    <text evidence="2">The sequence shown here is derived from an EMBL/GenBank/DDBJ whole genome shotgun (WGS) entry which is preliminary data.</text>
</comment>
<dbReference type="RefSeq" id="WP_204301187.1">
    <property type="nucleotide sequence ID" value="NZ_BAAAGQ010000061.1"/>
</dbReference>
<gene>
    <name evidence="2" type="ORF">Aca07nite_84970</name>
</gene>
<dbReference type="InterPro" id="IPR036513">
    <property type="entry name" value="STAS_dom_sf"/>
</dbReference>
<dbReference type="CDD" id="cd07043">
    <property type="entry name" value="STAS_anti-anti-sigma_factors"/>
    <property type="match status" value="1"/>
</dbReference>
<feature type="domain" description="STAS" evidence="1">
    <location>
        <begin position="15"/>
        <end position="120"/>
    </location>
</feature>
<dbReference type="PROSITE" id="PS50801">
    <property type="entry name" value="STAS"/>
    <property type="match status" value="1"/>
</dbReference>
<dbReference type="EMBL" id="BOMF01000173">
    <property type="protein sequence ID" value="GID51222.1"/>
    <property type="molecule type" value="Genomic_DNA"/>
</dbReference>
<dbReference type="InterPro" id="IPR002645">
    <property type="entry name" value="STAS_dom"/>
</dbReference>
<evidence type="ECO:0000313" key="2">
    <source>
        <dbReference type="EMBL" id="GID51222.1"/>
    </source>
</evidence>
<evidence type="ECO:0000259" key="1">
    <source>
        <dbReference type="PROSITE" id="PS50801"/>
    </source>
</evidence>
<protein>
    <recommendedName>
        <fullName evidence="1">STAS domain-containing protein</fullName>
    </recommendedName>
</protein>
<organism evidence="2">
    <name type="scientific">Actinoplanes campanulatus</name>
    <dbReference type="NCBI Taxonomy" id="113559"/>
    <lineage>
        <taxon>Bacteria</taxon>
        <taxon>Bacillati</taxon>
        <taxon>Actinomycetota</taxon>
        <taxon>Actinomycetes</taxon>
        <taxon>Micromonosporales</taxon>
        <taxon>Micromonosporaceae</taxon>
        <taxon>Actinoplanes</taxon>
    </lineage>
</organism>
<proteinExistence type="predicted"/>
<name>A0ABQ3WY55_9ACTN</name>
<dbReference type="Pfam" id="PF13466">
    <property type="entry name" value="STAS_2"/>
    <property type="match status" value="1"/>
</dbReference>
<sequence length="120" mass="12797">MVTPFAVTRRDDGAGVHRLMIVGELDQDTSDGCAGLIAYAAEHHDAAEIVVDLRRVTLLAAAGVRALLHGREATLRAGRRFRVINATGIVYQVLRISGVHQTLAVTAEPGPTCHQSKTSS</sequence>
<dbReference type="SUPFAM" id="SSF52091">
    <property type="entry name" value="SpoIIaa-like"/>
    <property type="match status" value="1"/>
</dbReference>
<dbReference type="Gene3D" id="3.30.750.24">
    <property type="entry name" value="STAS domain"/>
    <property type="match status" value="1"/>
</dbReference>
<dbReference type="InterPro" id="IPR058548">
    <property type="entry name" value="MlaB-like_STAS"/>
</dbReference>
<reference evidence="2" key="1">
    <citation type="submission" date="2021-01" db="EMBL/GenBank/DDBJ databases">
        <title>Whole genome shotgun sequence of Actinoplanes capillaceus NBRC 16408.</title>
        <authorList>
            <person name="Komaki H."/>
            <person name="Tamura T."/>
        </authorList>
    </citation>
    <scope>NUCLEOTIDE SEQUENCE [LARGE SCALE GENOMIC DNA]</scope>
    <source>
        <strain evidence="2">NBRC 16408</strain>
    </source>
</reference>